<keyword evidence="3" id="KW-1185">Reference proteome</keyword>
<dbReference type="PANTHER" id="PTHR46438:SF11">
    <property type="entry name" value="LIPASE-RELATED"/>
    <property type="match status" value="1"/>
</dbReference>
<dbReference type="RefSeq" id="WP_231483108.1">
    <property type="nucleotide sequence ID" value="NZ_BAAAZO010000003.1"/>
</dbReference>
<name>A0ABP6ZG46_9ACTN</name>
<sequence>MTQISVGPDARPAGESKWADLADGRVHYVDHGGPDGAPLAVLVHGLGGSHANWAALAPLLTADLRVVAVDLAGFGLTPAGPRPSSVSGNADLLYRFATALSPDPVVLIGNSMGGMISALLTAAHPEAVRGLVLLDPVLPLTAALPDRLVTANVLQGALPLRVRMALADRRGSIPRERAAMQLVTLCCDDPDRVTEDVIDVHLALAERRGFVEETARDFAMAGRSMVFTFARWRTYAKLLHAIEQPVLLIHGTRDRLVPFRVARVAAAANPHWSFFPATNIGHVPMLEAPSWTSERILEWLSTR</sequence>
<comment type="caution">
    <text evidence="2">The sequence shown here is derived from an EMBL/GenBank/DDBJ whole genome shotgun (WGS) entry which is preliminary data.</text>
</comment>
<protein>
    <submittedName>
        <fullName evidence="2">Alpha/beta fold hydrolase</fullName>
    </submittedName>
</protein>
<accession>A0ABP6ZG46</accession>
<dbReference type="SUPFAM" id="SSF53474">
    <property type="entry name" value="alpha/beta-Hydrolases"/>
    <property type="match status" value="1"/>
</dbReference>
<dbReference type="EMBL" id="BAAAZO010000003">
    <property type="protein sequence ID" value="GAA3605202.1"/>
    <property type="molecule type" value="Genomic_DNA"/>
</dbReference>
<reference evidence="3" key="1">
    <citation type="journal article" date="2019" name="Int. J. Syst. Evol. Microbiol.">
        <title>The Global Catalogue of Microorganisms (GCM) 10K type strain sequencing project: providing services to taxonomists for standard genome sequencing and annotation.</title>
        <authorList>
            <consortium name="The Broad Institute Genomics Platform"/>
            <consortium name="The Broad Institute Genome Sequencing Center for Infectious Disease"/>
            <person name="Wu L."/>
            <person name="Ma J."/>
        </authorList>
    </citation>
    <scope>NUCLEOTIDE SEQUENCE [LARGE SCALE GENOMIC DNA]</scope>
    <source>
        <strain evidence="3">JCM 16902</strain>
    </source>
</reference>
<evidence type="ECO:0000313" key="2">
    <source>
        <dbReference type="EMBL" id="GAA3605202.1"/>
    </source>
</evidence>
<dbReference type="InterPro" id="IPR029058">
    <property type="entry name" value="AB_hydrolase_fold"/>
</dbReference>
<keyword evidence="2" id="KW-0378">Hydrolase</keyword>
<dbReference type="Proteomes" id="UP001501074">
    <property type="component" value="Unassembled WGS sequence"/>
</dbReference>
<dbReference type="InterPro" id="IPR000073">
    <property type="entry name" value="AB_hydrolase_1"/>
</dbReference>
<evidence type="ECO:0000313" key="3">
    <source>
        <dbReference type="Proteomes" id="UP001501074"/>
    </source>
</evidence>
<dbReference type="Gene3D" id="3.40.50.1820">
    <property type="entry name" value="alpha/beta hydrolase"/>
    <property type="match status" value="1"/>
</dbReference>
<evidence type="ECO:0000259" key="1">
    <source>
        <dbReference type="Pfam" id="PF00561"/>
    </source>
</evidence>
<dbReference type="PRINTS" id="PR00111">
    <property type="entry name" value="ABHYDROLASE"/>
</dbReference>
<dbReference type="GO" id="GO:0016787">
    <property type="term" value="F:hydrolase activity"/>
    <property type="evidence" value="ECO:0007669"/>
    <property type="project" value="UniProtKB-KW"/>
</dbReference>
<dbReference type="Pfam" id="PF00561">
    <property type="entry name" value="Abhydrolase_1"/>
    <property type="match status" value="1"/>
</dbReference>
<proteinExistence type="predicted"/>
<feature type="domain" description="AB hydrolase-1" evidence="1">
    <location>
        <begin position="41"/>
        <end position="287"/>
    </location>
</feature>
<organism evidence="2 3">
    <name type="scientific">Kineosporia mesophila</name>
    <dbReference type="NCBI Taxonomy" id="566012"/>
    <lineage>
        <taxon>Bacteria</taxon>
        <taxon>Bacillati</taxon>
        <taxon>Actinomycetota</taxon>
        <taxon>Actinomycetes</taxon>
        <taxon>Kineosporiales</taxon>
        <taxon>Kineosporiaceae</taxon>
        <taxon>Kineosporia</taxon>
    </lineage>
</organism>
<gene>
    <name evidence="2" type="ORF">GCM10022223_21170</name>
</gene>
<dbReference type="PANTHER" id="PTHR46438">
    <property type="entry name" value="ALPHA/BETA-HYDROLASES SUPERFAMILY PROTEIN"/>
    <property type="match status" value="1"/>
</dbReference>